<keyword evidence="3" id="KW-1185">Reference proteome</keyword>
<dbReference type="Gene3D" id="2.30.30.40">
    <property type="entry name" value="SH3 Domains"/>
    <property type="match status" value="1"/>
</dbReference>
<dbReference type="AlphaFoldDB" id="A0A2M9X8H2"/>
<accession>A0A2M9X8H2</accession>
<dbReference type="OrthoDB" id="330373at2"/>
<reference evidence="2 3" key="1">
    <citation type="submission" date="2017-07" db="EMBL/GenBank/DDBJ databases">
        <title>Leptospira spp. isolated from tropical soils.</title>
        <authorList>
            <person name="Thibeaux R."/>
            <person name="Iraola G."/>
            <person name="Ferres I."/>
            <person name="Bierque E."/>
            <person name="Girault D."/>
            <person name="Soupe-Gilbert M.-E."/>
            <person name="Picardeau M."/>
            <person name="Goarant C."/>
        </authorList>
    </citation>
    <scope>NUCLEOTIDE SEQUENCE [LARGE SCALE GENOMIC DNA]</scope>
    <source>
        <strain evidence="2 3">MCA1-C-A1</strain>
    </source>
</reference>
<comment type="caution">
    <text evidence="2">The sequence shown here is derived from an EMBL/GenBank/DDBJ whole genome shotgun (WGS) entry which is preliminary data.</text>
</comment>
<name>A0A2M9X8H2_9LEPT</name>
<gene>
    <name evidence="2" type="ORF">CH357_18385</name>
</gene>
<dbReference type="Proteomes" id="UP000232196">
    <property type="component" value="Unassembled WGS sequence"/>
</dbReference>
<proteinExistence type="predicted"/>
<sequence>MKRKRIFIFLFISLTFCFCKKAEPIGKGYVLQSGLCLHSSHQLQSECLEKLEAGSVVQILKYQIPDTELKENLFWYLVNSGKNQGYISMNEEVTRNMFASIFPSTSGNMIVNASSLRLRATPSLLGEILEMLPNGTEVTVQGKTPFNIKIDGKYDGWVEIVSPSGKRGFSFAGFLKYPPETFKDDSEFTGDPVTGFIVIRNPNATLWAIPEKAKWDGKNSCDRGMEGQNPKIQDMYLVAVEKTKLNGVVYYKGNRHFYGYSDVSRDDFGCVSFWIAEPDLEYSNETMFEWSKKKYGISFDQKLLQYLSKQENPLEDVSTLSVTEINQPSNSGETLYEVSYDTYDDNFNKERRSIQQLYLKNSSGYFLLLDNIDPSSKIDLDGDGVYEWKVVNSFRSDSETKYYHRSGNTLKEFFSMSQSDMTACDGSTSDGDTEIEYCHLEESPPYIIITQGKKIKKYKYSQGKVTLVK</sequence>
<protein>
    <recommendedName>
        <fullName evidence="1">SH3b domain-containing protein</fullName>
    </recommendedName>
</protein>
<dbReference type="InterPro" id="IPR003646">
    <property type="entry name" value="SH3-like_bac-type"/>
</dbReference>
<dbReference type="EMBL" id="NPDN01000012">
    <property type="protein sequence ID" value="PJZ23998.1"/>
    <property type="molecule type" value="Genomic_DNA"/>
</dbReference>
<dbReference type="Pfam" id="PF08239">
    <property type="entry name" value="SH3_3"/>
    <property type="match status" value="1"/>
</dbReference>
<feature type="domain" description="SH3b" evidence="1">
    <location>
        <begin position="114"/>
        <end position="176"/>
    </location>
</feature>
<organism evidence="2 3">
    <name type="scientific">Leptospira hartskeerlii</name>
    <dbReference type="NCBI Taxonomy" id="2023177"/>
    <lineage>
        <taxon>Bacteria</taxon>
        <taxon>Pseudomonadati</taxon>
        <taxon>Spirochaetota</taxon>
        <taxon>Spirochaetia</taxon>
        <taxon>Leptospirales</taxon>
        <taxon>Leptospiraceae</taxon>
        <taxon>Leptospira</taxon>
    </lineage>
</organism>
<evidence type="ECO:0000259" key="1">
    <source>
        <dbReference type="Pfam" id="PF08239"/>
    </source>
</evidence>
<evidence type="ECO:0000313" key="2">
    <source>
        <dbReference type="EMBL" id="PJZ23998.1"/>
    </source>
</evidence>
<evidence type="ECO:0000313" key="3">
    <source>
        <dbReference type="Proteomes" id="UP000232196"/>
    </source>
</evidence>
<dbReference type="RefSeq" id="WP_100708227.1">
    <property type="nucleotide sequence ID" value="NZ_NPDL01000013.1"/>
</dbReference>